<name>A0A9D1JU80_9FIRM</name>
<gene>
    <name evidence="1" type="ORF">IAC18_01450</name>
</gene>
<evidence type="ECO:0000313" key="2">
    <source>
        <dbReference type="Proteomes" id="UP000824001"/>
    </source>
</evidence>
<comment type="caution">
    <text evidence="1">The sequence shown here is derived from an EMBL/GenBank/DDBJ whole genome shotgun (WGS) entry which is preliminary data.</text>
</comment>
<proteinExistence type="predicted"/>
<evidence type="ECO:0000313" key="1">
    <source>
        <dbReference type="EMBL" id="HIS66205.1"/>
    </source>
</evidence>
<protein>
    <submittedName>
        <fullName evidence="1">Uncharacterized protein</fullName>
    </submittedName>
</protein>
<dbReference type="EMBL" id="DVJK01000041">
    <property type="protein sequence ID" value="HIS66205.1"/>
    <property type="molecule type" value="Genomic_DNA"/>
</dbReference>
<sequence length="118" mass="13333">MPAKLYALGGARLDSAEYAADFASAEKFGPYRIGERAFYFREGLRQCCLPYADFDQVFRRAMLCSARHCGGVDNFDTFWLVFCREGEELCQAKTIDEKHAAAAYEALQRRLPGLKFGV</sequence>
<reference evidence="1" key="2">
    <citation type="journal article" date="2021" name="PeerJ">
        <title>Extensive microbial diversity within the chicken gut microbiome revealed by metagenomics and culture.</title>
        <authorList>
            <person name="Gilroy R."/>
            <person name="Ravi A."/>
            <person name="Getino M."/>
            <person name="Pursley I."/>
            <person name="Horton D.L."/>
            <person name="Alikhan N.F."/>
            <person name="Baker D."/>
            <person name="Gharbi K."/>
            <person name="Hall N."/>
            <person name="Watson M."/>
            <person name="Adriaenssens E.M."/>
            <person name="Foster-Nyarko E."/>
            <person name="Jarju S."/>
            <person name="Secka A."/>
            <person name="Antonio M."/>
            <person name="Oren A."/>
            <person name="Chaudhuri R.R."/>
            <person name="La Ragione R."/>
            <person name="Hildebrand F."/>
            <person name="Pallen M.J."/>
        </authorList>
    </citation>
    <scope>NUCLEOTIDE SEQUENCE</scope>
    <source>
        <strain evidence="1">ChiHjej10B9-9673</strain>
    </source>
</reference>
<dbReference type="Proteomes" id="UP000824001">
    <property type="component" value="Unassembled WGS sequence"/>
</dbReference>
<accession>A0A9D1JU80</accession>
<reference evidence="1" key="1">
    <citation type="submission" date="2020-10" db="EMBL/GenBank/DDBJ databases">
        <authorList>
            <person name="Gilroy R."/>
        </authorList>
    </citation>
    <scope>NUCLEOTIDE SEQUENCE</scope>
    <source>
        <strain evidence="1">ChiHjej10B9-9673</strain>
    </source>
</reference>
<dbReference type="AlphaFoldDB" id="A0A9D1JU80"/>
<organism evidence="1 2">
    <name type="scientific">Candidatus Scatomorpha merdipullorum</name>
    <dbReference type="NCBI Taxonomy" id="2840927"/>
    <lineage>
        <taxon>Bacteria</taxon>
        <taxon>Bacillati</taxon>
        <taxon>Bacillota</taxon>
        <taxon>Clostridia</taxon>
        <taxon>Eubacteriales</taxon>
        <taxon>Candidatus Scatomorpha</taxon>
    </lineage>
</organism>